<dbReference type="InterPro" id="IPR050173">
    <property type="entry name" value="ABC_transporter_C-like"/>
</dbReference>
<feature type="transmembrane region" description="Helical" evidence="10">
    <location>
        <begin position="223"/>
        <end position="242"/>
    </location>
</feature>
<accession>A0ABQ9XRY9</accession>
<feature type="domain" description="ABC transporter" evidence="11">
    <location>
        <begin position="1318"/>
        <end position="1552"/>
    </location>
</feature>
<keyword evidence="8 10" id="KW-0472">Membrane</keyword>
<proteinExistence type="inferred from homology"/>
<feature type="region of interest" description="Disordered" evidence="9">
    <location>
        <begin position="767"/>
        <end position="895"/>
    </location>
</feature>
<dbReference type="InterPro" id="IPR027417">
    <property type="entry name" value="P-loop_NTPase"/>
</dbReference>
<keyword evidence="6" id="KW-0067">ATP-binding</keyword>
<dbReference type="PROSITE" id="PS00211">
    <property type="entry name" value="ABC_TRANSPORTER_1"/>
    <property type="match status" value="1"/>
</dbReference>
<evidence type="ECO:0000256" key="8">
    <source>
        <dbReference type="ARBA" id="ARBA00023136"/>
    </source>
</evidence>
<evidence type="ECO:0000256" key="1">
    <source>
        <dbReference type="ARBA" id="ARBA00004141"/>
    </source>
</evidence>
<dbReference type="EMBL" id="JARBJD010000087">
    <property type="protein sequence ID" value="KAK2953769.1"/>
    <property type="molecule type" value="Genomic_DNA"/>
</dbReference>
<dbReference type="InterPro" id="IPR017871">
    <property type="entry name" value="ABC_transporter-like_CS"/>
</dbReference>
<dbReference type="SUPFAM" id="SSF90123">
    <property type="entry name" value="ABC transporter transmembrane region"/>
    <property type="match status" value="2"/>
</dbReference>
<evidence type="ECO:0000256" key="5">
    <source>
        <dbReference type="ARBA" id="ARBA00022741"/>
    </source>
</evidence>
<feature type="compositionally biased region" description="Pro residues" evidence="9">
    <location>
        <begin position="441"/>
        <end position="450"/>
    </location>
</feature>
<name>A0ABQ9XRY9_9EUKA</name>
<feature type="compositionally biased region" description="Polar residues" evidence="9">
    <location>
        <begin position="833"/>
        <end position="842"/>
    </location>
</feature>
<feature type="region of interest" description="Disordered" evidence="9">
    <location>
        <begin position="940"/>
        <end position="967"/>
    </location>
</feature>
<keyword evidence="4 10" id="KW-0812">Transmembrane</keyword>
<evidence type="ECO:0000256" key="2">
    <source>
        <dbReference type="ARBA" id="ARBA00009726"/>
    </source>
</evidence>
<evidence type="ECO:0000256" key="10">
    <source>
        <dbReference type="SAM" id="Phobius"/>
    </source>
</evidence>
<dbReference type="Gene3D" id="3.40.50.300">
    <property type="entry name" value="P-loop containing nucleotide triphosphate hydrolases"/>
    <property type="match status" value="2"/>
</dbReference>
<keyword evidence="7 10" id="KW-1133">Transmembrane helix</keyword>
<feature type="compositionally biased region" description="Basic residues" evidence="9">
    <location>
        <begin position="1015"/>
        <end position="1024"/>
    </location>
</feature>
<dbReference type="PANTHER" id="PTHR24223:SF456">
    <property type="entry name" value="MULTIDRUG RESISTANCE-ASSOCIATED PROTEIN LETHAL(2)03659"/>
    <property type="match status" value="1"/>
</dbReference>
<dbReference type="Gene3D" id="1.20.1560.10">
    <property type="entry name" value="ABC transporter type 1, transmembrane domain"/>
    <property type="match status" value="2"/>
</dbReference>
<evidence type="ECO:0000256" key="9">
    <source>
        <dbReference type="SAM" id="MobiDB-lite"/>
    </source>
</evidence>
<feature type="compositionally biased region" description="Basic and acidic residues" evidence="9">
    <location>
        <begin position="845"/>
        <end position="858"/>
    </location>
</feature>
<feature type="compositionally biased region" description="Basic residues" evidence="9">
    <location>
        <begin position="950"/>
        <end position="963"/>
    </location>
</feature>
<dbReference type="Pfam" id="PF00005">
    <property type="entry name" value="ABC_tran"/>
    <property type="match status" value="2"/>
</dbReference>
<comment type="similarity">
    <text evidence="2">Belongs to the ABC transporter superfamily. ABCC family. Conjugate transporter (TC 3.A.1.208) subfamily.</text>
</comment>
<evidence type="ECO:0000259" key="11">
    <source>
        <dbReference type="PROSITE" id="PS50893"/>
    </source>
</evidence>
<feature type="transmembrane region" description="Helical" evidence="10">
    <location>
        <begin position="130"/>
        <end position="147"/>
    </location>
</feature>
<sequence>MTSVDIYRKASLLSKAFYFFARDSSVLLGPKNKSPQSKDTESFSPPILSNCSYTRDTDQFMAIVRRVHKSRQKHFLIIACMIFMIPHFILKFAIQTGRSAIDYFAPQLLQTFVKWGLDANSSAETGLDSALIMVLHSIVAMCYSNLVDPWETFSETKIENALSGIGLHKHLSLHPDIFANIDSSEFQEICENDVRQVVSLVRAIVDFSLIPIKVFSMIMTMRSVFNGTMTLAIVSVIALWPLSCLFQTTKRSRMREMFRLGGEQRKEINNLLTNIKTVKINGWEDMIRTSVLNTLDKRAALQRQTIFQRALGDALDDLREGIILLALYVENRRRNTPIDTLSLLPTLSVIKQFQQLASTISSRFQSMSEQFTRTRRYEVFLDAAEAKQREHFDGKEHVLLGPGWERLTQSEKAKKVAQCKQGVAVAVSDGVLGYRFKAAAEPPPKQPDPPSQAASPSLAPSITSTAISKSSAPNMSNPSSPFGQDSSTIGAKEPAGKTIMEGLMKVLLFKSSQPPKHYSTSFGLDTLDFVPLKITSSISRPEPVYIQSPLSPSPPVSPQTSTTLTSISFELKEHKHYALLGPVGCGKSLLLSTLAGKADLFGGTGIVRGQPILLPQSPIVLETTLRENILFGLEYDKDTFEKTVHACCLVDDIKQMREKDLTQVGKKGGLLSGGQRQRLCLARICYSLLFSSKDKTHSIQESPVLLLDDPVSACDMRVTRWIEQHVFNGVMKNDTILMATHSDALAKRFGTMLEMKDGQIQERVLSETAENKKGHEVDGELDVLSDDEHKPQSGPTEEVSEITREAASDENDSGVRLRKNSQEKQKTKEITSEEQTGMKQSPKSGKKDGDTKGTSERKKEKRSKGNTHSKETESAEGESQKAPSDKKEAEKKKKKKLTDIPLSTFVFLFKHFSLPLFIVSYACGFVADWIKIQRREFTAEGQARQANKTAQRKRGGQHKRRTKSTNTTHTAEVVNATATLLNATIDILESKLNATNATTDSSSPIQTETSLPETKRRRPRKHRPPPTPFVTAFTADTIRSYFVYSAAIIALRFVRSYLNHDLTAQNERRLTDNVLSVYLGAPIHVYQTAEKGTLSQLFTRDIRSITSAHSNPLFSFVGSVQPVIAETLALFMQMPSMSPVFLVLIASSVYLEFQTRSFINARRSQDRKQMTRMNYVSEVRNAGQAIQQLNREASFFATVSKHEDSKRASSFYFHACQSWVRQKYDVLRACLPLITWVFAALKKARTGETVIIQTLLSSTKRSMTVSRRLARTWTALEEGMEAVQRVEKALEVEQENSHFTAENEADSLSTEWAQSGTVSMKGVSAKYTPKGECILKDVNLDIGSGQRVGVVGRTGSGKSTLMLTLLNLNILEAGTVSIGGKDLSQINTRVLRRNIAVVQQDVVLTNDTIRKNLDPHHEYTDDVLLANLDKVEMADVVRDLPKGLETSLSDSTNMLSAGQRQLLCVCRALMKNAKLVLLDEPSSNVDSQTDLMMHRVMKAGWEGATMMIVAHRLTTVADADVTVVVDAGRVVEAGKTYDLLTTQGSALQSLALNSGQAYLDQLISIAQHSSHVVK</sequence>
<evidence type="ECO:0000313" key="12">
    <source>
        <dbReference type="EMBL" id="KAK2953769.1"/>
    </source>
</evidence>
<feature type="compositionally biased region" description="Polar residues" evidence="9">
    <location>
        <begin position="997"/>
        <end position="1012"/>
    </location>
</feature>
<feature type="region of interest" description="Disordered" evidence="9">
    <location>
        <begin position="439"/>
        <end position="492"/>
    </location>
</feature>
<dbReference type="InterPro" id="IPR003593">
    <property type="entry name" value="AAA+_ATPase"/>
</dbReference>
<keyword evidence="3" id="KW-0813">Transport</keyword>
<dbReference type="SUPFAM" id="SSF52540">
    <property type="entry name" value="P-loop containing nucleoside triphosphate hydrolases"/>
    <property type="match status" value="2"/>
</dbReference>
<dbReference type="PANTHER" id="PTHR24223">
    <property type="entry name" value="ATP-BINDING CASSETTE SUB-FAMILY C"/>
    <property type="match status" value="1"/>
</dbReference>
<dbReference type="PROSITE" id="PS50893">
    <property type="entry name" value="ABC_TRANSPORTER_2"/>
    <property type="match status" value="2"/>
</dbReference>
<comment type="subcellular location">
    <subcellularLocation>
        <location evidence="1">Membrane</location>
        <topology evidence="1">Multi-pass membrane protein</topology>
    </subcellularLocation>
</comment>
<evidence type="ECO:0000256" key="3">
    <source>
        <dbReference type="ARBA" id="ARBA00022448"/>
    </source>
</evidence>
<feature type="region of interest" description="Disordered" evidence="9">
    <location>
        <begin position="997"/>
        <end position="1028"/>
    </location>
</feature>
<protein>
    <submittedName>
        <fullName evidence="12">Multidrug resistance-associated protein</fullName>
    </submittedName>
</protein>
<gene>
    <name evidence="12" type="ORF">BLNAU_11326</name>
</gene>
<dbReference type="InterPro" id="IPR003439">
    <property type="entry name" value="ABC_transporter-like_ATP-bd"/>
</dbReference>
<keyword evidence="5" id="KW-0547">Nucleotide-binding</keyword>
<dbReference type="InterPro" id="IPR011527">
    <property type="entry name" value="ABC1_TM_dom"/>
</dbReference>
<feature type="transmembrane region" description="Helical" evidence="10">
    <location>
        <begin position="75"/>
        <end position="94"/>
    </location>
</feature>
<dbReference type="SMART" id="SM00382">
    <property type="entry name" value="AAA"/>
    <property type="match status" value="2"/>
</dbReference>
<feature type="compositionally biased region" description="Basic and acidic residues" evidence="9">
    <location>
        <begin position="820"/>
        <end position="831"/>
    </location>
</feature>
<evidence type="ECO:0000256" key="6">
    <source>
        <dbReference type="ARBA" id="ARBA00022840"/>
    </source>
</evidence>
<feature type="domain" description="ABC transporter" evidence="11">
    <location>
        <begin position="539"/>
        <end position="782"/>
    </location>
</feature>
<dbReference type="InterPro" id="IPR036640">
    <property type="entry name" value="ABC1_TM_sf"/>
</dbReference>
<feature type="compositionally biased region" description="Basic and acidic residues" evidence="9">
    <location>
        <begin position="769"/>
        <end position="778"/>
    </location>
</feature>
<comment type="caution">
    <text evidence="12">The sequence shown here is derived from an EMBL/GenBank/DDBJ whole genome shotgun (WGS) entry which is preliminary data.</text>
</comment>
<evidence type="ECO:0000313" key="13">
    <source>
        <dbReference type="Proteomes" id="UP001281761"/>
    </source>
</evidence>
<keyword evidence="13" id="KW-1185">Reference proteome</keyword>
<evidence type="ECO:0000256" key="7">
    <source>
        <dbReference type="ARBA" id="ARBA00022989"/>
    </source>
</evidence>
<dbReference type="Proteomes" id="UP001281761">
    <property type="component" value="Unassembled WGS sequence"/>
</dbReference>
<dbReference type="Pfam" id="PF00664">
    <property type="entry name" value="ABC_membrane"/>
    <property type="match status" value="1"/>
</dbReference>
<evidence type="ECO:0000256" key="4">
    <source>
        <dbReference type="ARBA" id="ARBA00022692"/>
    </source>
</evidence>
<feature type="compositionally biased region" description="Low complexity" evidence="9">
    <location>
        <begin position="451"/>
        <end position="481"/>
    </location>
</feature>
<reference evidence="12 13" key="1">
    <citation type="journal article" date="2022" name="bioRxiv">
        <title>Genomics of Preaxostyla Flagellates Illuminates Evolutionary Transitions and the Path Towards Mitochondrial Loss.</title>
        <authorList>
            <person name="Novak L.V.F."/>
            <person name="Treitli S.C."/>
            <person name="Pyrih J."/>
            <person name="Halakuc P."/>
            <person name="Pipaliya S.V."/>
            <person name="Vacek V."/>
            <person name="Brzon O."/>
            <person name="Soukal P."/>
            <person name="Eme L."/>
            <person name="Dacks J.B."/>
            <person name="Karnkowska A."/>
            <person name="Elias M."/>
            <person name="Hampl V."/>
        </authorList>
    </citation>
    <scope>NUCLEOTIDE SEQUENCE [LARGE SCALE GENOMIC DNA]</scope>
    <source>
        <strain evidence="12">NAU3</strain>
        <tissue evidence="12">Gut</tissue>
    </source>
</reference>
<organism evidence="12 13">
    <name type="scientific">Blattamonas nauphoetae</name>
    <dbReference type="NCBI Taxonomy" id="2049346"/>
    <lineage>
        <taxon>Eukaryota</taxon>
        <taxon>Metamonada</taxon>
        <taxon>Preaxostyla</taxon>
        <taxon>Oxymonadida</taxon>
        <taxon>Blattamonas</taxon>
    </lineage>
</organism>